<dbReference type="Pfam" id="PF05198">
    <property type="entry name" value="IF3_N"/>
    <property type="match status" value="1"/>
</dbReference>
<keyword evidence="2 4" id="KW-0396">Initiation factor</keyword>
<feature type="domain" description="Translation initiation factor 3 N-terminal" evidence="8">
    <location>
        <begin position="2"/>
        <end position="75"/>
    </location>
</feature>
<evidence type="ECO:0000313" key="9">
    <source>
        <dbReference type="EMBL" id="UVD82011.1"/>
    </source>
</evidence>
<dbReference type="Gene3D" id="3.30.110.10">
    <property type="entry name" value="Translation initiation factor 3 (IF-3), C-terminal domain"/>
    <property type="match status" value="1"/>
</dbReference>
<evidence type="ECO:0000313" key="10">
    <source>
        <dbReference type="Proteomes" id="UP001059252"/>
    </source>
</evidence>
<protein>
    <recommendedName>
        <fullName evidence="4 5">Translation initiation factor IF-3</fullName>
    </recommendedName>
</protein>
<dbReference type="SUPFAM" id="SSF54364">
    <property type="entry name" value="Translation initiation factor IF3, N-terminal domain"/>
    <property type="match status" value="1"/>
</dbReference>
<dbReference type="GO" id="GO:0003743">
    <property type="term" value="F:translation initiation factor activity"/>
    <property type="evidence" value="ECO:0007669"/>
    <property type="project" value="UniProtKB-KW"/>
</dbReference>
<accession>A0ABY5R923</accession>
<evidence type="ECO:0000259" key="8">
    <source>
        <dbReference type="Pfam" id="PF05198"/>
    </source>
</evidence>
<evidence type="ECO:0000256" key="3">
    <source>
        <dbReference type="ARBA" id="ARBA00022917"/>
    </source>
</evidence>
<dbReference type="InterPro" id="IPR036787">
    <property type="entry name" value="T_IF-3_N_sf"/>
</dbReference>
<comment type="similarity">
    <text evidence="1 4 6">Belongs to the IF-3 family.</text>
</comment>
<evidence type="ECO:0000256" key="2">
    <source>
        <dbReference type="ARBA" id="ARBA00022540"/>
    </source>
</evidence>
<reference evidence="9" key="1">
    <citation type="submission" date="2022-08" db="EMBL/GenBank/DDBJ databases">
        <title>Complete genome of Mycoplasma iguanae type strain 2327.</title>
        <authorList>
            <person name="Spergser J."/>
        </authorList>
    </citation>
    <scope>NUCLEOTIDE SEQUENCE</scope>
    <source>
        <strain evidence="9">2327</strain>
    </source>
</reference>
<name>A0ABY5R923_9MOLU</name>
<dbReference type="EMBL" id="CP102734">
    <property type="protein sequence ID" value="UVD82011.1"/>
    <property type="molecule type" value="Genomic_DNA"/>
</dbReference>
<organism evidence="9 10">
    <name type="scientific">Mycoplasma iguanae</name>
    <dbReference type="NCBI Taxonomy" id="292461"/>
    <lineage>
        <taxon>Bacteria</taxon>
        <taxon>Bacillati</taxon>
        <taxon>Mycoplasmatota</taxon>
        <taxon>Mollicutes</taxon>
        <taxon>Mycoplasmataceae</taxon>
        <taxon>Mycoplasma</taxon>
    </lineage>
</organism>
<dbReference type="PANTHER" id="PTHR10938">
    <property type="entry name" value="TRANSLATION INITIATION FACTOR IF-3"/>
    <property type="match status" value="1"/>
</dbReference>
<dbReference type="HAMAP" id="MF_00080">
    <property type="entry name" value="IF_3"/>
    <property type="match status" value="1"/>
</dbReference>
<dbReference type="PROSITE" id="PS00938">
    <property type="entry name" value="IF3"/>
    <property type="match status" value="1"/>
</dbReference>
<comment type="subcellular location">
    <subcellularLocation>
        <location evidence="4 6">Cytoplasm</location>
    </subcellularLocation>
</comment>
<dbReference type="SUPFAM" id="SSF55200">
    <property type="entry name" value="Translation initiation factor IF3, C-terminal domain"/>
    <property type="match status" value="1"/>
</dbReference>
<gene>
    <name evidence="4 9" type="primary">infC</name>
    <name evidence="9" type="ORF">NV226_02630</name>
</gene>
<evidence type="ECO:0000256" key="6">
    <source>
        <dbReference type="RuleBase" id="RU000646"/>
    </source>
</evidence>
<proteinExistence type="inferred from homology"/>
<keyword evidence="4" id="KW-0963">Cytoplasm</keyword>
<dbReference type="InterPro" id="IPR001288">
    <property type="entry name" value="Translation_initiation_fac_3"/>
</dbReference>
<comment type="function">
    <text evidence="4 6">IF-3 binds to the 30S ribosomal subunit and shifts the equilibrium between 70S ribosomes and their 50S and 30S subunits in favor of the free subunits, thus enhancing the availability of 30S subunits on which protein synthesis initiation begins.</text>
</comment>
<evidence type="ECO:0000256" key="1">
    <source>
        <dbReference type="ARBA" id="ARBA00005439"/>
    </source>
</evidence>
<dbReference type="InterPro" id="IPR036788">
    <property type="entry name" value="T_IF-3_C_sf"/>
</dbReference>
<dbReference type="InterPro" id="IPR019813">
    <property type="entry name" value="Translation_initiation_fac3_CS"/>
</dbReference>
<evidence type="ECO:0000259" key="7">
    <source>
        <dbReference type="Pfam" id="PF00707"/>
    </source>
</evidence>
<dbReference type="Proteomes" id="UP001059252">
    <property type="component" value="Chromosome"/>
</dbReference>
<dbReference type="Pfam" id="PF00707">
    <property type="entry name" value="IF3_C"/>
    <property type="match status" value="1"/>
</dbReference>
<evidence type="ECO:0000256" key="5">
    <source>
        <dbReference type="NCBIfam" id="TIGR00168"/>
    </source>
</evidence>
<dbReference type="Gene3D" id="3.10.20.80">
    <property type="entry name" value="Translation initiation factor 3 (IF-3), N-terminal domain"/>
    <property type="match status" value="1"/>
</dbReference>
<evidence type="ECO:0000256" key="4">
    <source>
        <dbReference type="HAMAP-Rule" id="MF_00080"/>
    </source>
</evidence>
<sequence>MVNNNIPFPKVFVFDQNNEKIGVKTLKEAVALAQEAKMDLVLISVDNSSGKPKPITRILDYGKFKYDRKKKKKEAKEKQTFIQNREIRLTPRINDNDIKTKAKKAREFLLNGDRIKVSLKFRGRELLRPELGIEVLDKLFAYVEDIAKKTKEPQINDRFLDMNLEIDKKKKPIIKNEAQEEK</sequence>
<dbReference type="NCBIfam" id="TIGR00168">
    <property type="entry name" value="infC"/>
    <property type="match status" value="1"/>
</dbReference>
<dbReference type="InterPro" id="IPR019815">
    <property type="entry name" value="Translation_initiation_fac_3_C"/>
</dbReference>
<keyword evidence="10" id="KW-1185">Reference proteome</keyword>
<comment type="subunit">
    <text evidence="4 6">Monomer.</text>
</comment>
<feature type="domain" description="Translation initiation factor 3 C-terminal" evidence="7">
    <location>
        <begin position="82"/>
        <end position="165"/>
    </location>
</feature>
<dbReference type="InterPro" id="IPR019814">
    <property type="entry name" value="Translation_initiation_fac_3_N"/>
</dbReference>
<keyword evidence="3 4" id="KW-0648">Protein biosynthesis</keyword>
<dbReference type="PANTHER" id="PTHR10938:SF0">
    <property type="entry name" value="TRANSLATION INITIATION FACTOR IF-3, MITOCHONDRIAL"/>
    <property type="match status" value="1"/>
</dbReference>